<dbReference type="InterPro" id="IPR043128">
    <property type="entry name" value="Rev_trsase/Diguanyl_cyclase"/>
</dbReference>
<dbReference type="Proteomes" id="UP000078406">
    <property type="component" value="Unassembled WGS sequence"/>
</dbReference>
<dbReference type="CDD" id="cd06225">
    <property type="entry name" value="HAMP"/>
    <property type="match status" value="1"/>
</dbReference>
<keyword evidence="4" id="KW-0472">Membrane</keyword>
<dbReference type="GO" id="GO:0052621">
    <property type="term" value="F:diguanylate cyclase activity"/>
    <property type="evidence" value="ECO:0007669"/>
    <property type="project" value="UniProtKB-EC"/>
</dbReference>
<dbReference type="SUPFAM" id="SSF158472">
    <property type="entry name" value="HAMP domain-like"/>
    <property type="match status" value="1"/>
</dbReference>
<evidence type="ECO:0000256" key="4">
    <source>
        <dbReference type="SAM" id="Phobius"/>
    </source>
</evidence>
<keyword evidence="4" id="KW-0812">Transmembrane</keyword>
<dbReference type="SUPFAM" id="SSF55073">
    <property type="entry name" value="Nucleotide cyclase"/>
    <property type="match status" value="1"/>
</dbReference>
<evidence type="ECO:0000256" key="3">
    <source>
        <dbReference type="ARBA" id="ARBA00034247"/>
    </source>
</evidence>
<dbReference type="PROSITE" id="PS50885">
    <property type="entry name" value="HAMP"/>
    <property type="match status" value="1"/>
</dbReference>
<dbReference type="InterPro" id="IPR029787">
    <property type="entry name" value="Nucleotide_cyclase"/>
</dbReference>
<dbReference type="InterPro" id="IPR003660">
    <property type="entry name" value="HAMP_dom"/>
</dbReference>
<organism evidence="7 8">
    <name type="scientific">Vibrio bivalvicida</name>
    <dbReference type="NCBI Taxonomy" id="1276888"/>
    <lineage>
        <taxon>Bacteria</taxon>
        <taxon>Pseudomonadati</taxon>
        <taxon>Pseudomonadota</taxon>
        <taxon>Gammaproteobacteria</taxon>
        <taxon>Vibrionales</taxon>
        <taxon>Vibrionaceae</taxon>
        <taxon>Vibrio</taxon>
        <taxon>Vibrio oreintalis group</taxon>
    </lineage>
</organism>
<dbReference type="EMBL" id="LLEI02000043">
    <property type="protein sequence ID" value="OAJ93169.1"/>
    <property type="molecule type" value="Genomic_DNA"/>
</dbReference>
<dbReference type="GO" id="GO:0016020">
    <property type="term" value="C:membrane"/>
    <property type="evidence" value="ECO:0007669"/>
    <property type="project" value="InterPro"/>
</dbReference>
<dbReference type="GO" id="GO:0007165">
    <property type="term" value="P:signal transduction"/>
    <property type="evidence" value="ECO:0007669"/>
    <property type="project" value="InterPro"/>
</dbReference>
<protein>
    <recommendedName>
        <fullName evidence="2">diguanylate cyclase</fullName>
        <ecNumber evidence="2">2.7.7.65</ecNumber>
    </recommendedName>
</protein>
<reference evidence="7 8" key="1">
    <citation type="journal article" date="2016" name="Syst. Appl. Microbiol.">
        <title>Vibrio bivalvicida sp. nov., a novel larval pathogen for bivalve molluscs reared in a hatchery.</title>
        <authorList>
            <person name="Dubert J."/>
            <person name="Romalde J.L."/>
            <person name="Prado S."/>
            <person name="Barja J.L."/>
        </authorList>
    </citation>
    <scope>NUCLEOTIDE SEQUENCE [LARGE SCALE GENOMIC DNA]</scope>
    <source>
        <strain evidence="7 8">605</strain>
    </source>
</reference>
<feature type="transmembrane region" description="Helical" evidence="4">
    <location>
        <begin position="363"/>
        <end position="381"/>
    </location>
</feature>
<dbReference type="SMART" id="SM00267">
    <property type="entry name" value="GGDEF"/>
    <property type="match status" value="1"/>
</dbReference>
<dbReference type="PANTHER" id="PTHR45138:SF9">
    <property type="entry name" value="DIGUANYLATE CYCLASE DGCM-RELATED"/>
    <property type="match status" value="1"/>
</dbReference>
<feature type="domain" description="HAMP" evidence="5">
    <location>
        <begin position="383"/>
        <end position="435"/>
    </location>
</feature>
<dbReference type="EC" id="2.7.7.65" evidence="2"/>
<accession>A0A177XX56</accession>
<feature type="transmembrane region" description="Helical" evidence="4">
    <location>
        <begin position="6"/>
        <end position="29"/>
    </location>
</feature>
<feature type="domain" description="GGDEF" evidence="6">
    <location>
        <begin position="468"/>
        <end position="601"/>
    </location>
</feature>
<evidence type="ECO:0000259" key="5">
    <source>
        <dbReference type="PROSITE" id="PS50885"/>
    </source>
</evidence>
<dbReference type="AlphaFoldDB" id="A0A177XX56"/>
<dbReference type="InterPro" id="IPR050469">
    <property type="entry name" value="Diguanylate_Cyclase"/>
</dbReference>
<dbReference type="Gene3D" id="3.30.70.270">
    <property type="match status" value="1"/>
</dbReference>
<comment type="cofactor">
    <cofactor evidence="1">
        <name>Mg(2+)</name>
        <dbReference type="ChEBI" id="CHEBI:18420"/>
    </cofactor>
</comment>
<evidence type="ECO:0000256" key="1">
    <source>
        <dbReference type="ARBA" id="ARBA00001946"/>
    </source>
</evidence>
<dbReference type="NCBIfam" id="TIGR00254">
    <property type="entry name" value="GGDEF"/>
    <property type="match status" value="1"/>
</dbReference>
<evidence type="ECO:0000256" key="2">
    <source>
        <dbReference type="ARBA" id="ARBA00012528"/>
    </source>
</evidence>
<dbReference type="InterPro" id="IPR000160">
    <property type="entry name" value="GGDEF_dom"/>
</dbReference>
<gene>
    <name evidence="7" type="ORF">APB76_14480</name>
</gene>
<name>A0A177XX56_9VIBR</name>
<dbReference type="FunFam" id="3.30.70.270:FF:000001">
    <property type="entry name" value="Diguanylate cyclase domain protein"/>
    <property type="match status" value="1"/>
</dbReference>
<dbReference type="Pfam" id="PF00990">
    <property type="entry name" value="GGDEF"/>
    <property type="match status" value="1"/>
</dbReference>
<dbReference type="PROSITE" id="PS50887">
    <property type="entry name" value="GGDEF"/>
    <property type="match status" value="1"/>
</dbReference>
<dbReference type="CDD" id="cd01949">
    <property type="entry name" value="GGDEF"/>
    <property type="match status" value="1"/>
</dbReference>
<evidence type="ECO:0000313" key="8">
    <source>
        <dbReference type="Proteomes" id="UP000078406"/>
    </source>
</evidence>
<dbReference type="PANTHER" id="PTHR45138">
    <property type="entry name" value="REGULATORY COMPONENTS OF SENSORY TRANSDUCTION SYSTEM"/>
    <property type="match status" value="1"/>
</dbReference>
<sequence length="601" mass="68207">MSRLSYKIFLLFVPLITCIFLFGHGYYVARKNLMLEHINQTSRLATAQVAADIGYFAERRLGEFDEISDLLQQCHQLELTTSPRSIANALSYSMGFSAVIVSDTNGHVTQFTLSSNLSNRYVLRKNLSGDTLLDNHTLSLLSKSLAQWQTNGPIREQQMKRLVKQLSELNSRGEENSYTSRNLTQELIKLRRVKHLPTTVVTLIDAPVISKLGLIYDSSTYFFSRPLVDCKQELAGYYTVVVDRTILEDHLFTVKQSFLEQGLHAVDLALVRNKDAHIITGYRYLNQDLLKRHKLNSSALPIMRDDLGGMLTNQAVLINPTLASSLLLDKDVRDNANVTGVSVVLFVDQDEINRVTQTIRQEVTLYIVTAISLFLILFWFVSRYVAMPIIGLRKQVRLLASGGYPKLERTQRKDEIGELLNAFEKMTQTIRHKEQQLTKLAQYDPLTGIYNRRALIEAVEDIEILPHHTTVILMLDLDHFKRVNDKYGHAVGDTVLRYVASLIKQEIRKSDIFGRMGGEEFIVILPEAQLDKGLQIAERVRKTIEIFLKDSLPDAPSSPLTVSIGVSAWQGGSFSKALAKADRCLYRAKEQGRNRVVYEDR</sequence>
<proteinExistence type="predicted"/>
<keyword evidence="4" id="KW-1133">Transmembrane helix</keyword>
<comment type="catalytic activity">
    <reaction evidence="3">
        <text>2 GTP = 3',3'-c-di-GMP + 2 diphosphate</text>
        <dbReference type="Rhea" id="RHEA:24898"/>
        <dbReference type="ChEBI" id="CHEBI:33019"/>
        <dbReference type="ChEBI" id="CHEBI:37565"/>
        <dbReference type="ChEBI" id="CHEBI:58805"/>
        <dbReference type="EC" id="2.7.7.65"/>
    </reaction>
</comment>
<evidence type="ECO:0000259" key="6">
    <source>
        <dbReference type="PROSITE" id="PS50887"/>
    </source>
</evidence>
<comment type="caution">
    <text evidence="7">The sequence shown here is derived from an EMBL/GenBank/DDBJ whole genome shotgun (WGS) entry which is preliminary data.</text>
</comment>
<evidence type="ECO:0000313" key="7">
    <source>
        <dbReference type="EMBL" id="OAJ93169.1"/>
    </source>
</evidence>
<dbReference type="Gene3D" id="6.10.340.10">
    <property type="match status" value="1"/>
</dbReference>